<accession>A0A7W7ZIF6</accession>
<protein>
    <submittedName>
        <fullName evidence="1">DNA-binding NarL/FixJ family response regulator</fullName>
    </submittedName>
</protein>
<dbReference type="EMBL" id="JACHIP010000014">
    <property type="protein sequence ID" value="MBB5060473.1"/>
    <property type="molecule type" value="Genomic_DNA"/>
</dbReference>
<dbReference type="InterPro" id="IPR011006">
    <property type="entry name" value="CheY-like_superfamily"/>
</dbReference>
<keyword evidence="1" id="KW-0238">DNA-binding</keyword>
<comment type="caution">
    <text evidence="1">The sequence shown here is derived from an EMBL/GenBank/DDBJ whole genome shotgun (WGS) entry which is preliminary data.</text>
</comment>
<reference evidence="1 2" key="1">
    <citation type="submission" date="2020-08" db="EMBL/GenBank/DDBJ databases">
        <title>Genomic Encyclopedia of Type Strains, Phase IV (KMG-V): Genome sequencing to study the core and pangenomes of soil and plant-associated prokaryotes.</title>
        <authorList>
            <person name="Whitman W."/>
        </authorList>
    </citation>
    <scope>NUCLEOTIDE SEQUENCE [LARGE SCALE GENOMIC DNA]</scope>
    <source>
        <strain evidence="1 2">M8UP14</strain>
    </source>
</reference>
<dbReference type="Proteomes" id="UP000540989">
    <property type="component" value="Unassembled WGS sequence"/>
</dbReference>
<keyword evidence="2" id="KW-1185">Reference proteome</keyword>
<evidence type="ECO:0000313" key="2">
    <source>
        <dbReference type="Proteomes" id="UP000540989"/>
    </source>
</evidence>
<proteinExistence type="predicted"/>
<gene>
    <name evidence="1" type="ORF">HDF16_005209</name>
</gene>
<sequence length="137" mass="15136">MAKQILIHGADPVLLETRRQILSLNGFVVETVLDGSIPADLMQTKRPDLLVVCSSLPPDSQQRDIRASNALHPKIKCLVVAPRLDTSSEMLDADAVFHAFDGPERFVIQVRHWSTREMISPKLGAVRSLVLVAYPKG</sequence>
<dbReference type="AlphaFoldDB" id="A0A7W7ZIF6"/>
<dbReference type="RefSeq" id="WP_184222794.1">
    <property type="nucleotide sequence ID" value="NZ_JACHIP010000014.1"/>
</dbReference>
<dbReference type="SUPFAM" id="SSF52172">
    <property type="entry name" value="CheY-like"/>
    <property type="match status" value="1"/>
</dbReference>
<evidence type="ECO:0000313" key="1">
    <source>
        <dbReference type="EMBL" id="MBB5060473.1"/>
    </source>
</evidence>
<name>A0A7W7ZIF6_9BACT</name>
<dbReference type="GO" id="GO:0003677">
    <property type="term" value="F:DNA binding"/>
    <property type="evidence" value="ECO:0007669"/>
    <property type="project" value="UniProtKB-KW"/>
</dbReference>
<organism evidence="1 2">
    <name type="scientific">Granulicella aggregans</name>
    <dbReference type="NCBI Taxonomy" id="474949"/>
    <lineage>
        <taxon>Bacteria</taxon>
        <taxon>Pseudomonadati</taxon>
        <taxon>Acidobacteriota</taxon>
        <taxon>Terriglobia</taxon>
        <taxon>Terriglobales</taxon>
        <taxon>Acidobacteriaceae</taxon>
        <taxon>Granulicella</taxon>
    </lineage>
</organism>